<accession>A0ABR6XS13</accession>
<keyword evidence="2" id="KW-1185">Reference proteome</keyword>
<evidence type="ECO:0000313" key="2">
    <source>
        <dbReference type="Proteomes" id="UP000643610"/>
    </source>
</evidence>
<organism evidence="1 2">
    <name type="scientific">Undibacterium amnicola</name>
    <dbReference type="NCBI Taxonomy" id="1834038"/>
    <lineage>
        <taxon>Bacteria</taxon>
        <taxon>Pseudomonadati</taxon>
        <taxon>Pseudomonadota</taxon>
        <taxon>Betaproteobacteria</taxon>
        <taxon>Burkholderiales</taxon>
        <taxon>Oxalobacteraceae</taxon>
        <taxon>Undibacterium</taxon>
    </lineage>
</organism>
<dbReference type="Proteomes" id="UP000643610">
    <property type="component" value="Unassembled WGS sequence"/>
</dbReference>
<proteinExistence type="predicted"/>
<reference evidence="1 2" key="1">
    <citation type="submission" date="2020-08" db="EMBL/GenBank/DDBJ databases">
        <title>Novel species isolated from subtropical streams in China.</title>
        <authorList>
            <person name="Lu H."/>
        </authorList>
    </citation>
    <scope>NUCLEOTIDE SEQUENCE [LARGE SCALE GENOMIC DNA]</scope>
    <source>
        <strain evidence="1 2">KCTC 52442</strain>
    </source>
</reference>
<dbReference type="RefSeq" id="WP_186891290.1">
    <property type="nucleotide sequence ID" value="NZ_JACOFU010000004.1"/>
</dbReference>
<protein>
    <submittedName>
        <fullName evidence="1">Uncharacterized protein</fullName>
    </submittedName>
</protein>
<dbReference type="EMBL" id="JACOFU010000004">
    <property type="protein sequence ID" value="MBC3832257.1"/>
    <property type="molecule type" value="Genomic_DNA"/>
</dbReference>
<name>A0ABR6XS13_9BURK</name>
<gene>
    <name evidence="1" type="ORF">H8K33_12095</name>
</gene>
<comment type="caution">
    <text evidence="1">The sequence shown here is derived from an EMBL/GenBank/DDBJ whole genome shotgun (WGS) entry which is preliminary data.</text>
</comment>
<sequence length="187" mass="21281">MNNSIDTTIGLIDVGGDKVQWLSNFKNSLSSLSNEKLIEIAASWASEAEFQQQQRLKLTKKFNSINAGLSFLPDLFNLPKTNKTGLLDWANEYDGHFKNPIIANILRSAHSKSKSHRAYLNGKKGNQENDKLREYAYQYWVEHIDPKLSGNKAAAILAKQVKVSERELAKYVTKDFKKRKIDQHTVD</sequence>
<evidence type="ECO:0000313" key="1">
    <source>
        <dbReference type="EMBL" id="MBC3832257.1"/>
    </source>
</evidence>